<sequence length="394" mass="43995">MRKSILLLSLVFLVSCGKNLLPTGTIKQQGFTETIPFNFDNGLPLIQVQIAGVHYNFLLDTGAPTVISQELAAVLKSKTIKKSLVGDSQGNDGKQEFILIDEIKIGKLHFNDIGAVVINLKEAFEIKCLELDGIIGSNQMSNAIWEIDYKNKNITITDNFIGFKEPEASSKLHFIEMGDQKTPLVKVQVDSVRSKLLTFDTGANGSISLPYLHFKNTVKDYKQIKNYGSPSSGVYGAGKKDTVIVAKVPFMKVGSFELEDQFITFENSSSSLIGNGFLRNYKTTINWKNKTIYLQKQDTIKSRIIESFGFAIRYINYKPVVATLFQNSNAEKSGLQLGDEIIEIDGTPFTELTEEQACHYTLNSVLGNKKEIELTFIRNNQKQDVKIFSSILLE</sequence>
<dbReference type="Pfam" id="PF13650">
    <property type="entry name" value="Asp_protease_2"/>
    <property type="match status" value="1"/>
</dbReference>
<dbReference type="InterPro" id="IPR036034">
    <property type="entry name" value="PDZ_sf"/>
</dbReference>
<dbReference type="Gene3D" id="2.30.42.10">
    <property type="match status" value="1"/>
</dbReference>
<feature type="chain" id="PRO_5046825017" description="PDZ domain-containing protein" evidence="1">
    <location>
        <begin position="21"/>
        <end position="394"/>
    </location>
</feature>
<dbReference type="EMBL" id="JAVDVI010000004">
    <property type="protein sequence ID" value="MDR6967277.1"/>
    <property type="molecule type" value="Genomic_DNA"/>
</dbReference>
<accession>A0ABU1TMT6</accession>
<keyword evidence="1" id="KW-0732">Signal</keyword>
<proteinExistence type="predicted"/>
<evidence type="ECO:0000259" key="2">
    <source>
        <dbReference type="PROSITE" id="PS50106"/>
    </source>
</evidence>
<dbReference type="CDD" id="cd05483">
    <property type="entry name" value="retropepsin_like_bacteria"/>
    <property type="match status" value="1"/>
</dbReference>
<reference evidence="3 4" key="1">
    <citation type="submission" date="2023-07" db="EMBL/GenBank/DDBJ databases">
        <title>Sorghum-associated microbial communities from plants grown in Nebraska, USA.</title>
        <authorList>
            <person name="Schachtman D."/>
        </authorList>
    </citation>
    <scope>NUCLEOTIDE SEQUENCE [LARGE SCALE GENOMIC DNA]</scope>
    <source>
        <strain evidence="3 4">3773</strain>
    </source>
</reference>
<dbReference type="CDD" id="cd00136">
    <property type="entry name" value="PDZ_canonical"/>
    <property type="match status" value="1"/>
</dbReference>
<comment type="caution">
    <text evidence="3">The sequence shown here is derived from an EMBL/GenBank/DDBJ whole genome shotgun (WGS) entry which is preliminary data.</text>
</comment>
<evidence type="ECO:0000256" key="1">
    <source>
        <dbReference type="SAM" id="SignalP"/>
    </source>
</evidence>
<protein>
    <recommendedName>
        <fullName evidence="2">PDZ domain-containing protein</fullName>
    </recommendedName>
</protein>
<dbReference type="RefSeq" id="WP_310025340.1">
    <property type="nucleotide sequence ID" value="NZ_JAVDVI010000004.1"/>
</dbReference>
<dbReference type="InterPro" id="IPR001478">
    <property type="entry name" value="PDZ"/>
</dbReference>
<dbReference type="SUPFAM" id="SSF50630">
    <property type="entry name" value="Acid proteases"/>
    <property type="match status" value="1"/>
</dbReference>
<dbReference type="Proteomes" id="UP001255185">
    <property type="component" value="Unassembled WGS sequence"/>
</dbReference>
<dbReference type="SUPFAM" id="SSF50156">
    <property type="entry name" value="PDZ domain-like"/>
    <property type="match status" value="1"/>
</dbReference>
<dbReference type="Pfam" id="PF00595">
    <property type="entry name" value="PDZ"/>
    <property type="match status" value="1"/>
</dbReference>
<name>A0ABU1TMT6_9FLAO</name>
<dbReference type="InterPro" id="IPR021109">
    <property type="entry name" value="Peptidase_aspartic_dom_sf"/>
</dbReference>
<keyword evidence="4" id="KW-1185">Reference proteome</keyword>
<dbReference type="SMART" id="SM00228">
    <property type="entry name" value="PDZ"/>
    <property type="match status" value="1"/>
</dbReference>
<organism evidence="3 4">
    <name type="scientific">Flavobacterium arsenatis</name>
    <dbReference type="NCBI Taxonomy" id="1484332"/>
    <lineage>
        <taxon>Bacteria</taxon>
        <taxon>Pseudomonadati</taxon>
        <taxon>Bacteroidota</taxon>
        <taxon>Flavobacteriia</taxon>
        <taxon>Flavobacteriales</taxon>
        <taxon>Flavobacteriaceae</taxon>
        <taxon>Flavobacterium</taxon>
    </lineage>
</organism>
<gene>
    <name evidence="3" type="ORF">J2X31_001284</name>
</gene>
<feature type="domain" description="PDZ" evidence="2">
    <location>
        <begin position="291"/>
        <end position="357"/>
    </location>
</feature>
<evidence type="ECO:0000313" key="3">
    <source>
        <dbReference type="EMBL" id="MDR6967277.1"/>
    </source>
</evidence>
<evidence type="ECO:0000313" key="4">
    <source>
        <dbReference type="Proteomes" id="UP001255185"/>
    </source>
</evidence>
<feature type="signal peptide" evidence="1">
    <location>
        <begin position="1"/>
        <end position="20"/>
    </location>
</feature>
<dbReference type="Gene3D" id="2.40.70.10">
    <property type="entry name" value="Acid Proteases"/>
    <property type="match status" value="2"/>
</dbReference>
<dbReference type="InterPro" id="IPR034122">
    <property type="entry name" value="Retropepsin-like_bacterial"/>
</dbReference>
<dbReference type="PROSITE" id="PS50106">
    <property type="entry name" value="PDZ"/>
    <property type="match status" value="1"/>
</dbReference>
<dbReference type="PROSITE" id="PS51257">
    <property type="entry name" value="PROKAR_LIPOPROTEIN"/>
    <property type="match status" value="1"/>
</dbReference>